<dbReference type="InterPro" id="IPR050834">
    <property type="entry name" value="Glycosyltransf_2"/>
</dbReference>
<dbReference type="CDD" id="cd06433">
    <property type="entry name" value="GT_2_WfgS_like"/>
    <property type="match status" value="1"/>
</dbReference>
<dbReference type="Pfam" id="PF00535">
    <property type="entry name" value="Glycos_transf_2"/>
    <property type="match status" value="1"/>
</dbReference>
<dbReference type="PANTHER" id="PTHR43685">
    <property type="entry name" value="GLYCOSYLTRANSFERASE"/>
    <property type="match status" value="1"/>
</dbReference>
<dbReference type="RefSeq" id="WP_227254795.1">
    <property type="nucleotide sequence ID" value="NZ_CP053452.2"/>
</dbReference>
<dbReference type="GO" id="GO:0016740">
    <property type="term" value="F:transferase activity"/>
    <property type="evidence" value="ECO:0007669"/>
    <property type="project" value="UniProtKB-KW"/>
</dbReference>
<dbReference type="Gene3D" id="3.90.550.10">
    <property type="entry name" value="Spore Coat Polysaccharide Biosynthesis Protein SpsA, Chain A"/>
    <property type="match status" value="1"/>
</dbReference>
<organism evidence="2 3">
    <name type="scientific">Frigoriglobus tundricola</name>
    <dbReference type="NCBI Taxonomy" id="2774151"/>
    <lineage>
        <taxon>Bacteria</taxon>
        <taxon>Pseudomonadati</taxon>
        <taxon>Planctomycetota</taxon>
        <taxon>Planctomycetia</taxon>
        <taxon>Gemmatales</taxon>
        <taxon>Gemmataceae</taxon>
        <taxon>Frigoriglobus</taxon>
    </lineage>
</organism>
<evidence type="ECO:0000313" key="3">
    <source>
        <dbReference type="Proteomes" id="UP000503447"/>
    </source>
</evidence>
<proteinExistence type="predicted"/>
<name>A0A6M5YKJ8_9BACT</name>
<accession>A0A6M5YKJ8</accession>
<dbReference type="InterPro" id="IPR001173">
    <property type="entry name" value="Glyco_trans_2-like"/>
</dbReference>
<feature type="domain" description="Glycosyltransferase 2-like" evidence="1">
    <location>
        <begin position="205"/>
        <end position="323"/>
    </location>
</feature>
<dbReference type="Proteomes" id="UP000503447">
    <property type="component" value="Chromosome"/>
</dbReference>
<keyword evidence="3" id="KW-1185">Reference proteome</keyword>
<dbReference type="SUPFAM" id="SSF53448">
    <property type="entry name" value="Nucleotide-diphospho-sugar transferases"/>
    <property type="match status" value="1"/>
</dbReference>
<keyword evidence="2" id="KW-0808">Transferase</keyword>
<evidence type="ECO:0000259" key="1">
    <source>
        <dbReference type="Pfam" id="PF00535"/>
    </source>
</evidence>
<evidence type="ECO:0000313" key="2">
    <source>
        <dbReference type="EMBL" id="QJW94104.1"/>
    </source>
</evidence>
<gene>
    <name evidence="2" type="ORF">FTUN_1623</name>
</gene>
<reference evidence="3" key="1">
    <citation type="submission" date="2020-05" db="EMBL/GenBank/DDBJ databases">
        <title>Frigoriglobus tundricola gen. nov., sp. nov., a psychrotolerant cellulolytic planctomycete of the family Gemmataceae with two divergent copies of 16S rRNA gene.</title>
        <authorList>
            <person name="Kulichevskaya I.S."/>
            <person name="Ivanova A.A."/>
            <person name="Naumoff D.G."/>
            <person name="Beletsky A.V."/>
            <person name="Rijpstra W.I.C."/>
            <person name="Sinninghe Damste J.S."/>
            <person name="Mardanov A.V."/>
            <person name="Ravin N.V."/>
            <person name="Dedysh S.N."/>
        </authorList>
    </citation>
    <scope>NUCLEOTIDE SEQUENCE [LARGE SCALE GENOMIC DNA]</scope>
    <source>
        <strain evidence="3">PL17</strain>
    </source>
</reference>
<dbReference type="InterPro" id="IPR029044">
    <property type="entry name" value="Nucleotide-diphossugar_trans"/>
</dbReference>
<dbReference type="PANTHER" id="PTHR43685:SF11">
    <property type="entry name" value="GLYCOSYLTRANSFERASE TAGX-RELATED"/>
    <property type="match status" value="1"/>
</dbReference>
<protein>
    <submittedName>
        <fullName evidence="2">GT2/GT4 families glycosyltransferase</fullName>
    </submittedName>
</protein>
<dbReference type="KEGG" id="ftj:FTUN_1623"/>
<dbReference type="EMBL" id="CP053452">
    <property type="protein sequence ID" value="QJW94104.1"/>
    <property type="molecule type" value="Genomic_DNA"/>
</dbReference>
<dbReference type="AlphaFoldDB" id="A0A6M5YKJ8"/>
<sequence length="612" mass="68521">MKIGIDLRWLVFGEPDAPTEWLRSTLAALLARPEPHTYVLFHTVFNYHLFPELPPNVVRHTLPAARFYDELQDQVAFEGDFDLLLRCTPAAVLDRFPLAKQIVCVADFAHESAPQSLTPDALRERRRLYRAYQTGAGALAAPNEDVRAALLADPWTTTDVFVLPSASKPPASQDAVQTLLAAFERVARAEHPEARVRVSTPPLVSIVTPSFNQGAFVRQTIDSVLAQDYPHIDYRVVDGGSTDETVAVLKSYGTRVRWVSEKDRGQAHAINKGMAEARGEIRAYLNSDDLLRPGAVRRVVEHFQTRPACDLVYGRDAFIDAAGAYVGMYPTADYSFAALADGCCISQPATFWRKRLADRIGPFDESLHLVMDYDYWLRADRAGGTLEHIPDVLAHTRLHRQTKTSGGGAPAAFQARYHREVFAVCLRHAGFVSSRYVYGWLLAAVFNAHPWTWRYEEPITRIVQTWYQNRYRRGKKRWRAALSVVYNERQYVLPFLRRQVAALNPRGWVRTAPARVDLADDLWLGPEFALAHAGGPVRLAGVPARASVMRVYRAGTEIAAVELRAHEPADVCVEADAGPLRITFSDSEPLPDGRRVSFKLHGTTLFTERAVA</sequence>